<proteinExistence type="predicted"/>
<organism evidence="1 2">
    <name type="scientific">Paraburkholderia bengalensis</name>
    <dbReference type="NCBI Taxonomy" id="2747562"/>
    <lineage>
        <taxon>Bacteria</taxon>
        <taxon>Pseudomonadati</taxon>
        <taxon>Pseudomonadota</taxon>
        <taxon>Betaproteobacteria</taxon>
        <taxon>Burkholderiales</taxon>
        <taxon>Burkholderiaceae</taxon>
        <taxon>Paraburkholderia</taxon>
    </lineage>
</organism>
<gene>
    <name evidence="1" type="ORF">H3V53_33775</name>
</gene>
<name>A0ABU8J2W0_9BURK</name>
<dbReference type="EMBL" id="JACFYJ010000090">
    <property type="protein sequence ID" value="MEI6001933.1"/>
    <property type="molecule type" value="Genomic_DNA"/>
</dbReference>
<evidence type="ECO:0000313" key="1">
    <source>
        <dbReference type="EMBL" id="MEI6001933.1"/>
    </source>
</evidence>
<dbReference type="RefSeq" id="WP_336601589.1">
    <property type="nucleotide sequence ID" value="NZ_JACFYJ010000090.1"/>
</dbReference>
<dbReference type="Proteomes" id="UP001386437">
    <property type="component" value="Unassembled WGS sequence"/>
</dbReference>
<evidence type="ECO:0000313" key="2">
    <source>
        <dbReference type="Proteomes" id="UP001386437"/>
    </source>
</evidence>
<accession>A0ABU8J2W0</accession>
<reference evidence="1 2" key="1">
    <citation type="journal article" date="2022" name="Arch. Microbiol.">
        <title>Paraburkholderia bengalensis sp. nov. isolated from roots of Oryza sativa, IR64.</title>
        <authorList>
            <person name="Nag P."/>
            <person name="Mondal N."/>
            <person name="Sarkar J."/>
            <person name="Das S."/>
        </authorList>
    </citation>
    <scope>NUCLEOTIDE SEQUENCE [LARGE SCALE GENOMIC DNA]</scope>
    <source>
        <strain evidence="1 2">IR64_4_BI</strain>
    </source>
</reference>
<comment type="caution">
    <text evidence="1">The sequence shown here is derived from an EMBL/GenBank/DDBJ whole genome shotgun (WGS) entry which is preliminary data.</text>
</comment>
<protein>
    <submittedName>
        <fullName evidence="1">Uncharacterized protein</fullName>
    </submittedName>
</protein>
<keyword evidence="2" id="KW-1185">Reference proteome</keyword>
<sequence length="107" mass="12378">MTTRERDDEWFRKALFPELDQQDAHQDLVRFRRFDARSLELVEHCAACQKAIHDLTRSGKLDAAHQMRAKLDGLLAEHADLLVAWVRLQKKLYKSGRVGDLPPSLRG</sequence>